<protein>
    <recommendedName>
        <fullName evidence="8">tRNA-specific adenosine deaminase</fullName>
        <ecNumber evidence="8">3.5.4.33</ecNumber>
    </recommendedName>
</protein>
<comment type="similarity">
    <text evidence="1">Belongs to the cytidine and deoxycytidylate deaminase family. ADAT2 subfamily.</text>
</comment>
<dbReference type="PANTHER" id="PTHR11079:SF202">
    <property type="entry name" value="TRNA-SPECIFIC ADENOSINE DEAMINASE"/>
    <property type="match status" value="1"/>
</dbReference>
<dbReference type="EMBL" id="JBHTOH010000088">
    <property type="protein sequence ID" value="MFD1411826.1"/>
    <property type="molecule type" value="Genomic_DNA"/>
</dbReference>
<evidence type="ECO:0000256" key="5">
    <source>
        <dbReference type="ARBA" id="ARBA00022801"/>
    </source>
</evidence>
<dbReference type="InterPro" id="IPR016192">
    <property type="entry name" value="APOBEC/CMP_deaminase_Zn-bd"/>
</dbReference>
<evidence type="ECO:0000256" key="8">
    <source>
        <dbReference type="HAMAP-Rule" id="MF_00972"/>
    </source>
</evidence>
<feature type="domain" description="CMP/dCMP-type deaminase" evidence="9">
    <location>
        <begin position="7"/>
        <end position="118"/>
    </location>
</feature>
<comment type="function">
    <text evidence="8">Catalyzes the deamination of adenosine to inosine at the wobble position 34 of tRNA(Arg2).</text>
</comment>
<evidence type="ECO:0000256" key="2">
    <source>
        <dbReference type="ARBA" id="ARBA00011738"/>
    </source>
</evidence>
<accession>A0ABW4BNJ7</accession>
<dbReference type="EC" id="3.5.4.33" evidence="8"/>
<dbReference type="Proteomes" id="UP001597191">
    <property type="component" value="Unassembled WGS sequence"/>
</dbReference>
<keyword evidence="4 8" id="KW-0479">Metal-binding</keyword>
<dbReference type="NCBIfam" id="NF008113">
    <property type="entry name" value="PRK10860.1"/>
    <property type="match status" value="1"/>
</dbReference>
<evidence type="ECO:0000256" key="3">
    <source>
        <dbReference type="ARBA" id="ARBA00022694"/>
    </source>
</evidence>
<organism evidence="10 11">
    <name type="scientific">Lapidilactobacillus gannanensis</name>
    <dbReference type="NCBI Taxonomy" id="2486002"/>
    <lineage>
        <taxon>Bacteria</taxon>
        <taxon>Bacillati</taxon>
        <taxon>Bacillota</taxon>
        <taxon>Bacilli</taxon>
        <taxon>Lactobacillales</taxon>
        <taxon>Lactobacillaceae</taxon>
        <taxon>Lapidilactobacillus</taxon>
    </lineage>
</organism>
<evidence type="ECO:0000313" key="11">
    <source>
        <dbReference type="Proteomes" id="UP001597191"/>
    </source>
</evidence>
<keyword evidence="3 8" id="KW-0819">tRNA processing</keyword>
<feature type="binding site" evidence="8">
    <location>
        <position position="58"/>
    </location>
    <ligand>
        <name>Zn(2+)</name>
        <dbReference type="ChEBI" id="CHEBI:29105"/>
        <note>catalytic</note>
    </ligand>
</feature>
<dbReference type="PROSITE" id="PS00903">
    <property type="entry name" value="CYT_DCMP_DEAMINASES_1"/>
    <property type="match status" value="1"/>
</dbReference>
<comment type="catalytic activity">
    <reaction evidence="7 8">
        <text>adenosine(34) in tRNA + H2O + H(+) = inosine(34) in tRNA + NH4(+)</text>
        <dbReference type="Rhea" id="RHEA:43168"/>
        <dbReference type="Rhea" id="RHEA-COMP:10373"/>
        <dbReference type="Rhea" id="RHEA-COMP:10374"/>
        <dbReference type="ChEBI" id="CHEBI:15377"/>
        <dbReference type="ChEBI" id="CHEBI:15378"/>
        <dbReference type="ChEBI" id="CHEBI:28938"/>
        <dbReference type="ChEBI" id="CHEBI:74411"/>
        <dbReference type="ChEBI" id="CHEBI:82852"/>
        <dbReference type="EC" id="3.5.4.33"/>
    </reaction>
</comment>
<dbReference type="Pfam" id="PF14437">
    <property type="entry name" value="MafB19-deam"/>
    <property type="match status" value="1"/>
</dbReference>
<dbReference type="InterPro" id="IPR016193">
    <property type="entry name" value="Cytidine_deaminase-like"/>
</dbReference>
<feature type="binding site" evidence="8">
    <location>
        <position position="91"/>
    </location>
    <ligand>
        <name>Zn(2+)</name>
        <dbReference type="ChEBI" id="CHEBI:29105"/>
        <note>catalytic</note>
    </ligand>
</feature>
<dbReference type="PANTHER" id="PTHR11079">
    <property type="entry name" value="CYTOSINE DEAMINASE FAMILY MEMBER"/>
    <property type="match status" value="1"/>
</dbReference>
<dbReference type="Gene3D" id="3.40.140.10">
    <property type="entry name" value="Cytidine Deaminase, domain 2"/>
    <property type="match status" value="1"/>
</dbReference>
<comment type="caution">
    <text evidence="10">The sequence shown here is derived from an EMBL/GenBank/DDBJ whole genome shotgun (WGS) entry which is preliminary data.</text>
</comment>
<name>A0ABW4BNJ7_9LACO</name>
<dbReference type="InterPro" id="IPR002125">
    <property type="entry name" value="CMP_dCMP_dom"/>
</dbReference>
<evidence type="ECO:0000256" key="6">
    <source>
        <dbReference type="ARBA" id="ARBA00022833"/>
    </source>
</evidence>
<keyword evidence="5 8" id="KW-0378">Hydrolase</keyword>
<dbReference type="InterPro" id="IPR028883">
    <property type="entry name" value="tRNA_aden_deaminase"/>
</dbReference>
<dbReference type="GO" id="GO:0052717">
    <property type="term" value="F:tRNA-specific adenosine-34 deaminase activity"/>
    <property type="evidence" value="ECO:0007669"/>
    <property type="project" value="UniProtKB-EC"/>
</dbReference>
<keyword evidence="11" id="KW-1185">Reference proteome</keyword>
<evidence type="ECO:0000259" key="9">
    <source>
        <dbReference type="PROSITE" id="PS51747"/>
    </source>
</evidence>
<evidence type="ECO:0000256" key="7">
    <source>
        <dbReference type="ARBA" id="ARBA00048045"/>
    </source>
</evidence>
<feature type="binding site" evidence="8">
    <location>
        <position position="88"/>
    </location>
    <ligand>
        <name>Zn(2+)</name>
        <dbReference type="ChEBI" id="CHEBI:29105"/>
        <note>catalytic</note>
    </ligand>
</feature>
<gene>
    <name evidence="8 10" type="primary">tadA</name>
    <name evidence="10" type="ORF">ACFQ4R_09540</name>
</gene>
<sequence>MVPVALEQQNYFMNAAIQEAEQAAAIGEVPIGAVIEYHGQIIGRGYNLRETSQDATDHAEILAIRQACQSLGSWRLEDCRIFVTLEPCPMCAGAIINSRIEQVYFGAPDPKAGAAGTLVNLLADSRFNHQPGVFPDVEREKTQALLQDFFRAIRQRQKAAKKQRQQFSKNQEQG</sequence>
<evidence type="ECO:0000313" key="10">
    <source>
        <dbReference type="EMBL" id="MFD1411826.1"/>
    </source>
</evidence>
<keyword evidence="6 8" id="KW-0862">Zinc</keyword>
<dbReference type="PROSITE" id="PS51747">
    <property type="entry name" value="CYT_DCMP_DEAMINASES_2"/>
    <property type="match status" value="1"/>
</dbReference>
<evidence type="ECO:0000256" key="1">
    <source>
        <dbReference type="ARBA" id="ARBA00010669"/>
    </source>
</evidence>
<dbReference type="InterPro" id="IPR058535">
    <property type="entry name" value="MafB19-deam"/>
</dbReference>
<evidence type="ECO:0000256" key="4">
    <source>
        <dbReference type="ARBA" id="ARBA00022723"/>
    </source>
</evidence>
<feature type="active site" description="Proton donor" evidence="8">
    <location>
        <position position="60"/>
    </location>
</feature>
<reference evidence="11" key="1">
    <citation type="journal article" date="2019" name="Int. J. Syst. Evol. Microbiol.">
        <title>The Global Catalogue of Microorganisms (GCM) 10K type strain sequencing project: providing services to taxonomists for standard genome sequencing and annotation.</title>
        <authorList>
            <consortium name="The Broad Institute Genomics Platform"/>
            <consortium name="The Broad Institute Genome Sequencing Center for Infectious Disease"/>
            <person name="Wu L."/>
            <person name="Ma J."/>
        </authorList>
    </citation>
    <scope>NUCLEOTIDE SEQUENCE [LARGE SCALE GENOMIC DNA]</scope>
    <source>
        <strain evidence="11">CCM 8937</strain>
    </source>
</reference>
<proteinExistence type="inferred from homology"/>
<dbReference type="CDD" id="cd01285">
    <property type="entry name" value="nucleoside_deaminase"/>
    <property type="match status" value="1"/>
</dbReference>
<dbReference type="HAMAP" id="MF_00972">
    <property type="entry name" value="tRNA_aden_deaminase"/>
    <property type="match status" value="1"/>
</dbReference>
<dbReference type="RefSeq" id="WP_263853325.1">
    <property type="nucleotide sequence ID" value="NZ_JBHTOH010000088.1"/>
</dbReference>
<dbReference type="SUPFAM" id="SSF53927">
    <property type="entry name" value="Cytidine deaminase-like"/>
    <property type="match status" value="1"/>
</dbReference>
<comment type="cofactor">
    <cofactor evidence="8">
        <name>Zn(2+)</name>
        <dbReference type="ChEBI" id="CHEBI:29105"/>
    </cofactor>
    <text evidence="8">Binds 1 zinc ion per subunit.</text>
</comment>
<comment type="subunit">
    <text evidence="2 8">Homodimer.</text>
</comment>